<name>A0A1K1LFK7_9BACT</name>
<accession>A0A1K1LFK7</accession>
<dbReference type="EMBL" id="LT630450">
    <property type="protein sequence ID" value="SFV73497.1"/>
    <property type="molecule type" value="Genomic_DNA"/>
</dbReference>
<feature type="region of interest" description="Disordered" evidence="1">
    <location>
        <begin position="27"/>
        <end position="69"/>
    </location>
</feature>
<protein>
    <submittedName>
        <fullName evidence="2">Uncharacterized protein</fullName>
    </submittedName>
</protein>
<sequence length="69" mass="7323">MVLVHAGCSSRPPDGASLYEFVGDAVSRNGLTGKPPEGLSRRHVKESASSEPRRKAQRKGGPPLREGTP</sequence>
<reference evidence="3" key="1">
    <citation type="submission" date="2016-10" db="EMBL/GenBank/DDBJ databases">
        <authorList>
            <person name="Wegmann U."/>
        </authorList>
    </citation>
    <scope>NUCLEOTIDE SEQUENCE [LARGE SCALE GENOMIC DNA]</scope>
</reference>
<evidence type="ECO:0000313" key="2">
    <source>
        <dbReference type="EMBL" id="SFV73497.1"/>
    </source>
</evidence>
<keyword evidence="3" id="KW-1185">Reference proteome</keyword>
<feature type="compositionally biased region" description="Basic and acidic residues" evidence="1">
    <location>
        <begin position="45"/>
        <end position="54"/>
    </location>
</feature>
<evidence type="ECO:0000313" key="3">
    <source>
        <dbReference type="Proteomes" id="UP000186323"/>
    </source>
</evidence>
<dbReference type="KEGG" id="dpg:DESPIGER_1661"/>
<organism evidence="2 3">
    <name type="scientific">Desulfovibrio piger</name>
    <dbReference type="NCBI Taxonomy" id="901"/>
    <lineage>
        <taxon>Bacteria</taxon>
        <taxon>Pseudomonadati</taxon>
        <taxon>Thermodesulfobacteriota</taxon>
        <taxon>Desulfovibrionia</taxon>
        <taxon>Desulfovibrionales</taxon>
        <taxon>Desulfovibrionaceae</taxon>
        <taxon>Desulfovibrio</taxon>
    </lineage>
</organism>
<evidence type="ECO:0000256" key="1">
    <source>
        <dbReference type="SAM" id="MobiDB-lite"/>
    </source>
</evidence>
<proteinExistence type="predicted"/>
<dbReference type="Proteomes" id="UP000186323">
    <property type="component" value="Chromosome I"/>
</dbReference>
<gene>
    <name evidence="2" type="ORF">DESPIGER_1661</name>
</gene>
<dbReference type="AlphaFoldDB" id="A0A1K1LFK7"/>